<sequence length="213" mass="24004">MVRNNQRLTALKGKSAIQRQRFVNPYESHGTSGPAPKTKLHKPKEIRQLRAQAASEELLCSTDDSDSRHWSSSMDVDVDDDGGWMDDVGTEYSARDVLAGRRPIEVSHEGGEASVLFESLYVGRRRKHIDFRTRQDRTERRTLAFEVHIDAMVSNYMAWSRKLGDEGLGTSTFDEEIPEGSILTKIRVVDLFTSCEILGSIVPHNLDINVEEG</sequence>
<reference evidence="1 2" key="1">
    <citation type="journal article" date="2019" name="Nat. Ecol. Evol.">
        <title>Megaphylogeny resolves global patterns of mushroom evolution.</title>
        <authorList>
            <person name="Varga T."/>
            <person name="Krizsan K."/>
            <person name="Foldi C."/>
            <person name="Dima B."/>
            <person name="Sanchez-Garcia M."/>
            <person name="Sanchez-Ramirez S."/>
            <person name="Szollosi G.J."/>
            <person name="Szarkandi J.G."/>
            <person name="Papp V."/>
            <person name="Albert L."/>
            <person name="Andreopoulos W."/>
            <person name="Angelini C."/>
            <person name="Antonin V."/>
            <person name="Barry K.W."/>
            <person name="Bougher N.L."/>
            <person name="Buchanan P."/>
            <person name="Buyck B."/>
            <person name="Bense V."/>
            <person name="Catcheside P."/>
            <person name="Chovatia M."/>
            <person name="Cooper J."/>
            <person name="Damon W."/>
            <person name="Desjardin D."/>
            <person name="Finy P."/>
            <person name="Geml J."/>
            <person name="Haridas S."/>
            <person name="Hughes K."/>
            <person name="Justo A."/>
            <person name="Karasinski D."/>
            <person name="Kautmanova I."/>
            <person name="Kiss B."/>
            <person name="Kocsube S."/>
            <person name="Kotiranta H."/>
            <person name="LaButti K.M."/>
            <person name="Lechner B.E."/>
            <person name="Liimatainen K."/>
            <person name="Lipzen A."/>
            <person name="Lukacs Z."/>
            <person name="Mihaltcheva S."/>
            <person name="Morgado L.N."/>
            <person name="Niskanen T."/>
            <person name="Noordeloos M.E."/>
            <person name="Ohm R.A."/>
            <person name="Ortiz-Santana B."/>
            <person name="Ovrebo C."/>
            <person name="Racz N."/>
            <person name="Riley R."/>
            <person name="Savchenko A."/>
            <person name="Shiryaev A."/>
            <person name="Soop K."/>
            <person name="Spirin V."/>
            <person name="Szebenyi C."/>
            <person name="Tomsovsky M."/>
            <person name="Tulloss R.E."/>
            <person name="Uehling J."/>
            <person name="Grigoriev I.V."/>
            <person name="Vagvolgyi C."/>
            <person name="Papp T."/>
            <person name="Martin F.M."/>
            <person name="Miettinen O."/>
            <person name="Hibbett D.S."/>
            <person name="Nagy L.G."/>
        </authorList>
    </citation>
    <scope>NUCLEOTIDE SEQUENCE [LARGE SCALE GENOMIC DNA]</scope>
    <source>
        <strain evidence="1 2">CBS 962.96</strain>
    </source>
</reference>
<gene>
    <name evidence="1" type="ORF">K435DRAFT_853475</name>
</gene>
<accession>A0A4S8MGH6</accession>
<organism evidence="1 2">
    <name type="scientific">Dendrothele bispora (strain CBS 962.96)</name>
    <dbReference type="NCBI Taxonomy" id="1314807"/>
    <lineage>
        <taxon>Eukaryota</taxon>
        <taxon>Fungi</taxon>
        <taxon>Dikarya</taxon>
        <taxon>Basidiomycota</taxon>
        <taxon>Agaricomycotina</taxon>
        <taxon>Agaricomycetes</taxon>
        <taxon>Agaricomycetidae</taxon>
        <taxon>Agaricales</taxon>
        <taxon>Agaricales incertae sedis</taxon>
        <taxon>Dendrothele</taxon>
    </lineage>
</organism>
<dbReference type="AlphaFoldDB" id="A0A4S8MGH6"/>
<keyword evidence="2" id="KW-1185">Reference proteome</keyword>
<name>A0A4S8MGH6_DENBC</name>
<evidence type="ECO:0000313" key="2">
    <source>
        <dbReference type="Proteomes" id="UP000297245"/>
    </source>
</evidence>
<proteinExistence type="predicted"/>
<dbReference type="EMBL" id="ML179085">
    <property type="protein sequence ID" value="THV01778.1"/>
    <property type="molecule type" value="Genomic_DNA"/>
</dbReference>
<protein>
    <submittedName>
        <fullName evidence="1">Uncharacterized protein</fullName>
    </submittedName>
</protein>
<dbReference type="Proteomes" id="UP000297245">
    <property type="component" value="Unassembled WGS sequence"/>
</dbReference>
<evidence type="ECO:0000313" key="1">
    <source>
        <dbReference type="EMBL" id="THV01778.1"/>
    </source>
</evidence>
<dbReference type="OrthoDB" id="3060472at2759"/>